<dbReference type="AlphaFoldDB" id="T1FF03"/>
<dbReference type="InParanoid" id="T1FF03"/>
<reference evidence="3" key="3">
    <citation type="submission" date="2015-06" db="UniProtKB">
        <authorList>
            <consortium name="EnsemblMetazoa"/>
        </authorList>
    </citation>
    <scope>IDENTIFICATION</scope>
</reference>
<reference evidence="4" key="1">
    <citation type="submission" date="2012-12" db="EMBL/GenBank/DDBJ databases">
        <authorList>
            <person name="Hellsten U."/>
            <person name="Grimwood J."/>
            <person name="Chapman J.A."/>
            <person name="Shapiro H."/>
            <person name="Aerts A."/>
            <person name="Otillar R.P."/>
            <person name="Terry A.Y."/>
            <person name="Boore J.L."/>
            <person name="Simakov O."/>
            <person name="Marletaz F."/>
            <person name="Cho S.-J."/>
            <person name="Edsinger-Gonzales E."/>
            <person name="Havlak P."/>
            <person name="Kuo D.-H."/>
            <person name="Larsson T."/>
            <person name="Lv J."/>
            <person name="Arendt D."/>
            <person name="Savage R."/>
            <person name="Osoegawa K."/>
            <person name="de Jong P."/>
            <person name="Lindberg D.R."/>
            <person name="Seaver E.C."/>
            <person name="Weisblat D.A."/>
            <person name="Putnam N.H."/>
            <person name="Grigoriev I.V."/>
            <person name="Rokhsar D.S."/>
        </authorList>
    </citation>
    <scope>NUCLEOTIDE SEQUENCE</scope>
</reference>
<dbReference type="Proteomes" id="UP000015101">
    <property type="component" value="Unassembled WGS sequence"/>
</dbReference>
<proteinExistence type="predicted"/>
<accession>T1FF03</accession>
<sequence>MANRWSAGLLQFLLTKMKLNQPISRTSSVIPNIQAANEQSRSTPCSLHGGFDFKEGTTNTATLRSTCRDDWLPQRVESNCLEGEGLNFYFSQSACSLFTRPQIRTLVKCYASWTEGGSKFFLITDQPHRRHYQDPPHYVLRLPSNYDDLKTFKAELFINGFAPYKKLLLLPPPPHHHQHLHNQSHSLKNEAFNQPTSTSSSSNNNNNNSNNNNVELSAPSKDMELASSADGSYKGEDGNESYHNVNRYNNDDDDDAAAADDDVISLAGPYFLLHATRSDSSVCYDVSLDACPTFLLDGNCSKDVNIAKKHCPKSCTSCGMGSEWDLSFDSYKMSNGKQMMGDEDGEEDDLSDDDEEEDDDDNMLTYALRQPIHLIPVDDVTRGACNLNMRAEMEVTSSAGYVCVGQVSDLDVMTCRQSSRMTLHIDEGCGGQERVEEHHCLHSFETSSNQQLLVTARTMNNNNNNINNINNNINNNNINNNNNGVDDEANVNVNVVDVLKGRKSCWVNLIGYKRFEDEGLNIHIIKNNNINNNNISNNIISVDMQLVNCRTLRAVHTTKHRNDVIHMKLFNG</sequence>
<dbReference type="KEGG" id="hro:HELRODRAFT_179666"/>
<keyword evidence="4" id="KW-1185">Reference proteome</keyword>
<feature type="compositionally biased region" description="Low complexity" evidence="1">
    <location>
        <begin position="196"/>
        <end position="213"/>
    </location>
</feature>
<dbReference type="EnsemblMetazoa" id="HelroT179666">
    <property type="protein sequence ID" value="HelroP179666"/>
    <property type="gene ID" value="HelroG179666"/>
</dbReference>
<dbReference type="OrthoDB" id="6083881at2759"/>
<dbReference type="EMBL" id="KB097542">
    <property type="protein sequence ID" value="ESN95082.1"/>
    <property type="molecule type" value="Genomic_DNA"/>
</dbReference>
<feature type="compositionally biased region" description="Acidic residues" evidence="1">
    <location>
        <begin position="341"/>
        <end position="360"/>
    </location>
</feature>
<dbReference type="GO" id="GO:0004402">
    <property type="term" value="F:histone acetyltransferase activity"/>
    <property type="evidence" value="ECO:0000318"/>
    <property type="project" value="GO_Central"/>
</dbReference>
<feature type="region of interest" description="Disordered" evidence="1">
    <location>
        <begin position="335"/>
        <end position="360"/>
    </location>
</feature>
<evidence type="ECO:0000313" key="4">
    <source>
        <dbReference type="Proteomes" id="UP000015101"/>
    </source>
</evidence>
<dbReference type="EMBL" id="AMQM01006913">
    <property type="status" value="NOT_ANNOTATED_CDS"/>
    <property type="molecule type" value="Genomic_DNA"/>
</dbReference>
<organism evidence="3 4">
    <name type="scientific">Helobdella robusta</name>
    <name type="common">Californian leech</name>
    <dbReference type="NCBI Taxonomy" id="6412"/>
    <lineage>
        <taxon>Eukaryota</taxon>
        <taxon>Metazoa</taxon>
        <taxon>Spiralia</taxon>
        <taxon>Lophotrochozoa</taxon>
        <taxon>Annelida</taxon>
        <taxon>Clitellata</taxon>
        <taxon>Hirudinea</taxon>
        <taxon>Rhynchobdellida</taxon>
        <taxon>Glossiphoniidae</taxon>
        <taxon>Helobdella</taxon>
    </lineage>
</organism>
<dbReference type="CTD" id="20207402"/>
<evidence type="ECO:0000313" key="3">
    <source>
        <dbReference type="EnsemblMetazoa" id="HelroP179666"/>
    </source>
</evidence>
<reference evidence="2 4" key="2">
    <citation type="journal article" date="2013" name="Nature">
        <title>Insights into bilaterian evolution from three spiralian genomes.</title>
        <authorList>
            <person name="Simakov O."/>
            <person name="Marletaz F."/>
            <person name="Cho S.J."/>
            <person name="Edsinger-Gonzales E."/>
            <person name="Havlak P."/>
            <person name="Hellsten U."/>
            <person name="Kuo D.H."/>
            <person name="Larsson T."/>
            <person name="Lv J."/>
            <person name="Arendt D."/>
            <person name="Savage R."/>
            <person name="Osoegawa K."/>
            <person name="de Jong P."/>
            <person name="Grimwood J."/>
            <person name="Chapman J.A."/>
            <person name="Shapiro H."/>
            <person name="Aerts A."/>
            <person name="Otillar R.P."/>
            <person name="Terry A.Y."/>
            <person name="Boore J.L."/>
            <person name="Grigoriev I.V."/>
            <person name="Lindberg D.R."/>
            <person name="Seaver E.C."/>
            <person name="Weisblat D.A."/>
            <person name="Putnam N.H."/>
            <person name="Rokhsar D.S."/>
        </authorList>
    </citation>
    <scope>NUCLEOTIDE SEQUENCE</scope>
</reference>
<name>T1FF03_HELRO</name>
<dbReference type="GeneID" id="20207402"/>
<evidence type="ECO:0000313" key="2">
    <source>
        <dbReference type="EMBL" id="ESN95082.1"/>
    </source>
</evidence>
<dbReference type="RefSeq" id="XP_009026737.1">
    <property type="nucleotide sequence ID" value="XM_009028489.1"/>
</dbReference>
<feature type="region of interest" description="Disordered" evidence="1">
    <location>
        <begin position="190"/>
        <end position="256"/>
    </location>
</feature>
<dbReference type="HOGENOM" id="CLU_476744_0_0_1"/>
<protein>
    <recommendedName>
        <fullName evidence="5">ShKT domain-containing protein</fullName>
    </recommendedName>
</protein>
<gene>
    <name evidence="3" type="primary">20207402</name>
    <name evidence="2" type="ORF">HELRODRAFT_179666</name>
</gene>
<evidence type="ECO:0000256" key="1">
    <source>
        <dbReference type="SAM" id="MobiDB-lite"/>
    </source>
</evidence>
<evidence type="ECO:0008006" key="5">
    <source>
        <dbReference type="Google" id="ProtNLM"/>
    </source>
</evidence>